<dbReference type="RefSeq" id="WP_010798264.1">
    <property type="nucleotide sequence ID" value="NZ_CP044086.1"/>
</dbReference>
<dbReference type="Pfam" id="PF01936">
    <property type="entry name" value="NYN"/>
    <property type="match status" value="1"/>
</dbReference>
<gene>
    <name evidence="1" type="ORF">NCTC11842_02104</name>
</gene>
<evidence type="ECO:0000313" key="2">
    <source>
        <dbReference type="Proteomes" id="UP000250443"/>
    </source>
</evidence>
<evidence type="ECO:0000313" key="1">
    <source>
        <dbReference type="EMBL" id="SPZ06194.1"/>
    </source>
</evidence>
<dbReference type="InterPro" id="IPR047140">
    <property type="entry name" value="LabA"/>
</dbReference>
<organism evidence="1 2">
    <name type="scientific">Pseudomonas luteola</name>
    <dbReference type="NCBI Taxonomy" id="47886"/>
    <lineage>
        <taxon>Bacteria</taxon>
        <taxon>Pseudomonadati</taxon>
        <taxon>Pseudomonadota</taxon>
        <taxon>Gammaproteobacteria</taxon>
        <taxon>Pseudomonadales</taxon>
        <taxon>Pseudomonadaceae</taxon>
        <taxon>Pseudomonas</taxon>
    </lineage>
</organism>
<proteinExistence type="predicted"/>
<dbReference type="CDD" id="cd10911">
    <property type="entry name" value="PIN_LabA"/>
    <property type="match status" value="1"/>
</dbReference>
<protein>
    <submittedName>
        <fullName evidence="1">NYN domain</fullName>
    </submittedName>
</protein>
<sequence>MRTGIYVDSDNISSSGGSYMRYETLRRFYEASSVVTIAKAYHAFDEVLAEEKPEYANWHAAHVARIQGAGFRLLIKPVKRYNNDTGTSRKGNVDVELTVDVLTQADKLDRVVLVTGDGDFVALAQALQAKGVRVEVVAFKNISSDLVQIADVFLNAYLIPDILAGDAQPRDRVIQIMNVDLNGQRAFYSCLEQAPTSLSPDDPAWLRGELRLTKSMIDSRNFRPGKILAWRGRNADEQAFEVLATQRL</sequence>
<accession>A0A2X2CFQ3</accession>
<reference evidence="1 2" key="1">
    <citation type="submission" date="2018-06" db="EMBL/GenBank/DDBJ databases">
        <authorList>
            <consortium name="Pathogen Informatics"/>
            <person name="Doyle S."/>
        </authorList>
    </citation>
    <scope>NUCLEOTIDE SEQUENCE [LARGE SCALE GENOMIC DNA]</scope>
    <source>
        <strain evidence="1 2">NCTC11842</strain>
    </source>
</reference>
<dbReference type="GO" id="GO:0004540">
    <property type="term" value="F:RNA nuclease activity"/>
    <property type="evidence" value="ECO:0007669"/>
    <property type="project" value="InterPro"/>
</dbReference>
<dbReference type="Proteomes" id="UP000250443">
    <property type="component" value="Unassembled WGS sequence"/>
</dbReference>
<dbReference type="AlphaFoldDB" id="A0A2X2CFQ3"/>
<dbReference type="InterPro" id="IPR021139">
    <property type="entry name" value="NYN"/>
</dbReference>
<dbReference type="PANTHER" id="PTHR35458:SF8">
    <property type="entry name" value="SLR0650 PROTEIN"/>
    <property type="match status" value="1"/>
</dbReference>
<dbReference type="PANTHER" id="PTHR35458">
    <property type="entry name" value="SLR0755 PROTEIN"/>
    <property type="match status" value="1"/>
</dbReference>
<name>A0A2X2CFQ3_PSELU</name>
<dbReference type="EMBL" id="UAUF01000011">
    <property type="protein sequence ID" value="SPZ06194.1"/>
    <property type="molecule type" value="Genomic_DNA"/>
</dbReference>
<dbReference type="Gene3D" id="3.40.50.1010">
    <property type="entry name" value="5'-nuclease"/>
    <property type="match status" value="1"/>
</dbReference>